<keyword evidence="3" id="KW-1185">Reference proteome</keyword>
<name>F9YRF1_CAPCC</name>
<keyword evidence="1" id="KW-1133">Transmembrane helix</keyword>
<dbReference type="KEGG" id="ccm:Ccan_15650"/>
<accession>F9YRF1</accession>
<organism evidence="2 3">
    <name type="scientific">Capnocytophaga canimorsus (strain 5)</name>
    <dbReference type="NCBI Taxonomy" id="860228"/>
    <lineage>
        <taxon>Bacteria</taxon>
        <taxon>Pseudomonadati</taxon>
        <taxon>Bacteroidota</taxon>
        <taxon>Flavobacteriia</taxon>
        <taxon>Flavobacteriales</taxon>
        <taxon>Flavobacteriaceae</taxon>
        <taxon>Capnocytophaga</taxon>
    </lineage>
</organism>
<dbReference type="EMBL" id="CP002113">
    <property type="protein sequence ID" value="AEK23681.1"/>
    <property type="molecule type" value="Genomic_DNA"/>
</dbReference>
<dbReference type="Proteomes" id="UP000008895">
    <property type="component" value="Chromosome"/>
</dbReference>
<dbReference type="AlphaFoldDB" id="F9YRF1"/>
<feature type="transmembrane region" description="Helical" evidence="1">
    <location>
        <begin position="12"/>
        <end position="33"/>
    </location>
</feature>
<keyword evidence="1" id="KW-0472">Membrane</keyword>
<gene>
    <name evidence="2" type="ordered locus">Ccan_15650</name>
</gene>
<evidence type="ECO:0000313" key="2">
    <source>
        <dbReference type="EMBL" id="AEK23681.1"/>
    </source>
</evidence>
<proteinExistence type="predicted"/>
<protein>
    <submittedName>
        <fullName evidence="2">Uncharacterized protein</fullName>
    </submittedName>
</protein>
<sequence length="38" mass="4708">MIIPMIVRYGSFFEFSCIVFIFRMLFYVFLYLFSVFGY</sequence>
<evidence type="ECO:0000313" key="3">
    <source>
        <dbReference type="Proteomes" id="UP000008895"/>
    </source>
</evidence>
<dbReference type="HOGENOM" id="CLU_3326128_0_0_10"/>
<evidence type="ECO:0000256" key="1">
    <source>
        <dbReference type="SAM" id="Phobius"/>
    </source>
</evidence>
<keyword evidence="1" id="KW-0812">Transmembrane</keyword>
<reference evidence="2 3" key="1">
    <citation type="journal article" date="2011" name="J. Bacteriol.">
        <title>Complete genome sequence of the dog commensal and human pathogen Capnocytophaga canimorsus strain 5.</title>
        <authorList>
            <person name="Manfredi P."/>
            <person name="Pagni M."/>
            <person name="Cornelis G.R."/>
        </authorList>
    </citation>
    <scope>NUCLEOTIDE SEQUENCE [LARGE SCALE GENOMIC DNA]</scope>
    <source>
        <strain evidence="3">5</strain>
    </source>
</reference>